<protein>
    <recommendedName>
        <fullName evidence="1">AB hydrolase-1 domain-containing protein</fullName>
    </recommendedName>
</protein>
<dbReference type="PANTHER" id="PTHR43139">
    <property type="entry name" value="SI:DKEY-122A22.2"/>
    <property type="match status" value="1"/>
</dbReference>
<dbReference type="Pfam" id="PF00561">
    <property type="entry name" value="Abhydrolase_1"/>
    <property type="match status" value="1"/>
</dbReference>
<evidence type="ECO:0000313" key="3">
    <source>
        <dbReference type="Proteomes" id="UP000266841"/>
    </source>
</evidence>
<dbReference type="PANTHER" id="PTHR43139:SF52">
    <property type="entry name" value="SI:DKEY-122A22.2"/>
    <property type="match status" value="1"/>
</dbReference>
<dbReference type="InterPro" id="IPR029058">
    <property type="entry name" value="AB_hydrolase_fold"/>
</dbReference>
<name>K0TB73_THAOC</name>
<reference evidence="2 3" key="1">
    <citation type="journal article" date="2012" name="Genome Biol.">
        <title>Genome and low-iron response of an oceanic diatom adapted to chronic iron limitation.</title>
        <authorList>
            <person name="Lommer M."/>
            <person name="Specht M."/>
            <person name="Roy A.S."/>
            <person name="Kraemer L."/>
            <person name="Andreson R."/>
            <person name="Gutowska M.A."/>
            <person name="Wolf J."/>
            <person name="Bergner S.V."/>
            <person name="Schilhabel M.B."/>
            <person name="Klostermeier U.C."/>
            <person name="Beiko R.G."/>
            <person name="Rosenstiel P."/>
            <person name="Hippler M."/>
            <person name="Laroche J."/>
        </authorList>
    </citation>
    <scope>NUCLEOTIDE SEQUENCE [LARGE SCALE GENOMIC DNA]</scope>
    <source>
        <strain evidence="2 3">CCMP1005</strain>
    </source>
</reference>
<dbReference type="Gene3D" id="3.40.50.1820">
    <property type="entry name" value="alpha/beta hydrolase"/>
    <property type="match status" value="1"/>
</dbReference>
<dbReference type="AlphaFoldDB" id="K0TB73"/>
<dbReference type="InterPro" id="IPR000073">
    <property type="entry name" value="AB_hydrolase_1"/>
</dbReference>
<dbReference type="EMBL" id="AGNL01003724">
    <property type="protein sequence ID" value="EJK74389.1"/>
    <property type="molecule type" value="Genomic_DNA"/>
</dbReference>
<dbReference type="OrthoDB" id="45130at2759"/>
<proteinExistence type="predicted"/>
<dbReference type="Proteomes" id="UP000266841">
    <property type="component" value="Unassembled WGS sequence"/>
</dbReference>
<gene>
    <name evidence="2" type="ORF">THAOC_03936</name>
</gene>
<evidence type="ECO:0000259" key="1">
    <source>
        <dbReference type="Pfam" id="PF00561"/>
    </source>
</evidence>
<feature type="domain" description="AB hydrolase-1" evidence="1">
    <location>
        <begin position="84"/>
        <end position="194"/>
    </location>
</feature>
<organism evidence="2 3">
    <name type="scientific">Thalassiosira oceanica</name>
    <name type="common">Marine diatom</name>
    <dbReference type="NCBI Taxonomy" id="159749"/>
    <lineage>
        <taxon>Eukaryota</taxon>
        <taxon>Sar</taxon>
        <taxon>Stramenopiles</taxon>
        <taxon>Ochrophyta</taxon>
        <taxon>Bacillariophyta</taxon>
        <taxon>Coscinodiscophyceae</taxon>
        <taxon>Thalassiosirophycidae</taxon>
        <taxon>Thalassiosirales</taxon>
        <taxon>Thalassiosiraceae</taxon>
        <taxon>Thalassiosira</taxon>
    </lineage>
</organism>
<sequence length="384" mass="43284">MATEVTSHTRTCSRKRDVVKREFEAIVGGALLHTVGKAAESHALRKSRLVPKSALLPKCLYTFYYHEREAEPIDGKIVPKKDQPTLIFFHGISQKSEDFAPFINSLKVPPHVRILVPEQSAHGRDIQRARLDAQNYVQPTQRSMLESTVEFLDAVECGPNTNAFGISLGGGVCYYVAHARPDIIKRSVLVSPAIVPCVSRDLVRSILEGTNNFFCYESREDVKLLMRDLSTGRDDKSRRKLDPVPTFFLETIYRYSQKIAPEGHNKAMLESLLVSAGYNESGEFDPDQNCSKSDEEVDPFSASADIDPQAQRLVIWPEKDQIINFEQGKKFFGVKEEGDRRFTSDGAETQFFSIPDCGHVFDANGKGIFDIIKPRVQEYILDFE</sequence>
<dbReference type="InterPro" id="IPR052370">
    <property type="entry name" value="Meta-cleavage_hydrolase"/>
</dbReference>
<accession>K0TB73</accession>
<keyword evidence="3" id="KW-1185">Reference proteome</keyword>
<dbReference type="SUPFAM" id="SSF53474">
    <property type="entry name" value="alpha/beta-Hydrolases"/>
    <property type="match status" value="1"/>
</dbReference>
<evidence type="ECO:0000313" key="2">
    <source>
        <dbReference type="EMBL" id="EJK74389.1"/>
    </source>
</evidence>
<comment type="caution">
    <text evidence="2">The sequence shown here is derived from an EMBL/GenBank/DDBJ whole genome shotgun (WGS) entry which is preliminary data.</text>
</comment>